<proteinExistence type="predicted"/>
<evidence type="ECO:0008006" key="5">
    <source>
        <dbReference type="Google" id="ProtNLM"/>
    </source>
</evidence>
<evidence type="ECO:0000313" key="4">
    <source>
        <dbReference type="Proteomes" id="UP001140502"/>
    </source>
</evidence>
<evidence type="ECO:0000256" key="1">
    <source>
        <dbReference type="SAM" id="MobiDB-lite"/>
    </source>
</evidence>
<dbReference type="Proteomes" id="UP001140502">
    <property type="component" value="Unassembled WGS sequence"/>
</dbReference>
<dbReference type="EMBL" id="JAPEUR010000085">
    <property type="protein sequence ID" value="KAJ4322208.1"/>
    <property type="molecule type" value="Genomic_DNA"/>
</dbReference>
<name>A0A9W8WEU9_9HYPO</name>
<sequence length="255" mass="28820">MPSNLTNSQGLSAAPLKNIDSRLLRLSISLASLSSKAPNSVLRLHYRKSSMRRNLFASNWRFRLRPRGAPRVYRTSVRNKSSQASRIDRITAKLPRRLQKYTNGLRNAPLSHIVSFLILHEITAIVPVLGLFGLFHYTNYVPVNYVTGHFGTYVEDGVGRFERYFKRKGWFGFGQDQEDEANMPSTSPGNHESKSEDAVERWHSGDGRYKVVVEVALAYAITKALLPIRIIGSVWATPWFAGVLVRAKGIFTRKS</sequence>
<evidence type="ECO:0000256" key="2">
    <source>
        <dbReference type="SAM" id="Phobius"/>
    </source>
</evidence>
<protein>
    <recommendedName>
        <fullName evidence="5">Mitochondrial seryl-tRNA synthetase</fullName>
    </recommendedName>
</protein>
<dbReference type="Pfam" id="PF10306">
    <property type="entry name" value="FLILHELTA"/>
    <property type="match status" value="1"/>
</dbReference>
<keyword evidence="2" id="KW-0812">Transmembrane</keyword>
<gene>
    <name evidence="3" type="ORF">N0V84_004921</name>
</gene>
<keyword evidence="2" id="KW-0472">Membrane</keyword>
<dbReference type="PANTHER" id="PTHR28002:SF1">
    <property type="entry name" value="MIOREX COMPLEX COMPONENT 11"/>
    <property type="match status" value="1"/>
</dbReference>
<keyword evidence="4" id="KW-1185">Reference proteome</keyword>
<dbReference type="GO" id="GO:0005739">
    <property type="term" value="C:mitochondrion"/>
    <property type="evidence" value="ECO:0007669"/>
    <property type="project" value="TreeGrafter"/>
</dbReference>
<organism evidence="3 4">
    <name type="scientific">Fusarium piperis</name>
    <dbReference type="NCBI Taxonomy" id="1435070"/>
    <lineage>
        <taxon>Eukaryota</taxon>
        <taxon>Fungi</taxon>
        <taxon>Dikarya</taxon>
        <taxon>Ascomycota</taxon>
        <taxon>Pezizomycotina</taxon>
        <taxon>Sordariomycetes</taxon>
        <taxon>Hypocreomycetidae</taxon>
        <taxon>Hypocreales</taxon>
        <taxon>Nectriaceae</taxon>
        <taxon>Fusarium</taxon>
        <taxon>Fusarium solani species complex</taxon>
    </lineage>
</organism>
<feature type="region of interest" description="Disordered" evidence="1">
    <location>
        <begin position="176"/>
        <end position="198"/>
    </location>
</feature>
<feature type="transmembrane region" description="Helical" evidence="2">
    <location>
        <begin position="224"/>
        <end position="245"/>
    </location>
</feature>
<reference evidence="3" key="1">
    <citation type="submission" date="2022-10" db="EMBL/GenBank/DDBJ databases">
        <title>Tapping the CABI collections for fungal endophytes: first genome assemblies for Collariella, Neodidymelliopsis, Ascochyta clinopodiicola, Didymella pomorum, Didymosphaeria variabile, Neocosmospora piperis and Neocucurbitaria cava.</title>
        <authorList>
            <person name="Hill R."/>
        </authorList>
    </citation>
    <scope>NUCLEOTIDE SEQUENCE</scope>
    <source>
        <strain evidence="3">IMI 366586</strain>
    </source>
</reference>
<dbReference type="AlphaFoldDB" id="A0A9W8WEU9"/>
<dbReference type="OrthoDB" id="5580261at2759"/>
<evidence type="ECO:0000313" key="3">
    <source>
        <dbReference type="EMBL" id="KAJ4322208.1"/>
    </source>
</evidence>
<comment type="caution">
    <text evidence="3">The sequence shown here is derived from an EMBL/GenBank/DDBJ whole genome shotgun (WGS) entry which is preliminary data.</text>
</comment>
<dbReference type="PANTHER" id="PTHR28002">
    <property type="entry name" value="MIOREX COMPLEX COMPONENT 11"/>
    <property type="match status" value="1"/>
</dbReference>
<keyword evidence="2" id="KW-1133">Transmembrane helix</keyword>
<feature type="transmembrane region" description="Helical" evidence="2">
    <location>
        <begin position="113"/>
        <end position="135"/>
    </location>
</feature>
<dbReference type="InterPro" id="IPR018811">
    <property type="entry name" value="MRX11"/>
</dbReference>
<accession>A0A9W8WEU9</accession>